<dbReference type="NCBIfam" id="TIGR02532">
    <property type="entry name" value="IV_pilin_GFxxxE"/>
    <property type="match status" value="1"/>
</dbReference>
<accession>C8PL11</accession>
<proteinExistence type="predicted"/>
<feature type="transmembrane region" description="Helical" evidence="1">
    <location>
        <begin position="7"/>
        <end position="25"/>
    </location>
</feature>
<dbReference type="Proteomes" id="UP000005709">
    <property type="component" value="Unassembled WGS sequence"/>
</dbReference>
<organism evidence="2 3">
    <name type="scientific">Campylobacter gracilis RM3268</name>
    <dbReference type="NCBI Taxonomy" id="553220"/>
    <lineage>
        <taxon>Bacteria</taxon>
        <taxon>Pseudomonadati</taxon>
        <taxon>Campylobacterota</taxon>
        <taxon>Epsilonproteobacteria</taxon>
        <taxon>Campylobacterales</taxon>
        <taxon>Campylobacteraceae</taxon>
        <taxon>Campylobacter</taxon>
    </lineage>
</organism>
<name>C8PL11_9BACT</name>
<keyword evidence="1" id="KW-0812">Transmembrane</keyword>
<keyword evidence="3" id="KW-1185">Reference proteome</keyword>
<dbReference type="eggNOG" id="COG4968">
    <property type="taxonomic scope" value="Bacteria"/>
</dbReference>
<evidence type="ECO:0000313" key="2">
    <source>
        <dbReference type="EMBL" id="EEV16426.1"/>
    </source>
</evidence>
<keyword evidence="1" id="KW-0472">Membrane</keyword>
<comment type="caution">
    <text evidence="2">The sequence shown here is derived from an EMBL/GenBank/DDBJ whole genome shotgun (WGS) entry which is preliminary data.</text>
</comment>
<evidence type="ECO:0000256" key="1">
    <source>
        <dbReference type="SAM" id="Phobius"/>
    </source>
</evidence>
<dbReference type="InterPro" id="IPR012902">
    <property type="entry name" value="N_methyl_site"/>
</dbReference>
<sequence>MKRGFTLIELVFVIVVLGIISMFGADLYTKIYKSYVHVRAVNQLEARTQNAMMLITNRLEDRIKSSTIGRELSSNEFVPISDLTDPRYDILEWIGQSVETRNINQRTPGWSGFMSMSQLKDSTWTAGTQDAGYIANTRAEFNMVSLGSDFPQVANIVGNLRATAYNTPSNNTQVAVIFKVVTNDASPTSVGIGFGYDRRIDENGSNRVLIAVGTPSNAGSGNIQGETIRINQYPLNPNNDNSQEFSEQYYIAHSAYAIVPDLGGRDSIVYTRDNDGNVLSKNFDLVLKYNYRPWSTVEKDAHSYDKASSSLLAEDVSLFRFKDDNGAVALKLCMRDDGRNFDPSELDLNVCKAQVVY</sequence>
<dbReference type="Pfam" id="PF07963">
    <property type="entry name" value="N_methyl"/>
    <property type="match status" value="1"/>
</dbReference>
<dbReference type="AlphaFoldDB" id="C8PL11"/>
<gene>
    <name evidence="2" type="ORF">CAMGR0001_2801</name>
</gene>
<dbReference type="SUPFAM" id="SSF54523">
    <property type="entry name" value="Pili subunits"/>
    <property type="match status" value="1"/>
</dbReference>
<keyword evidence="1" id="KW-1133">Transmembrane helix</keyword>
<dbReference type="RefSeq" id="WP_005873098.1">
    <property type="nucleotide sequence ID" value="NZ_ACYG01000031.1"/>
</dbReference>
<dbReference type="STRING" id="824.CGRAC_1671"/>
<dbReference type="OrthoDB" id="5372496at2"/>
<dbReference type="EMBL" id="ACYG01000031">
    <property type="protein sequence ID" value="EEV16426.1"/>
    <property type="molecule type" value="Genomic_DNA"/>
</dbReference>
<evidence type="ECO:0000313" key="3">
    <source>
        <dbReference type="Proteomes" id="UP000005709"/>
    </source>
</evidence>
<protein>
    <submittedName>
        <fullName evidence="2">Prepilin-type cleavage/methylation N-terminal domain protein</fullName>
    </submittedName>
</protein>
<dbReference type="InterPro" id="IPR045584">
    <property type="entry name" value="Pilin-like"/>
</dbReference>
<reference evidence="2 3" key="1">
    <citation type="submission" date="2009-07" db="EMBL/GenBank/DDBJ databases">
        <authorList>
            <person name="Madupu R."/>
            <person name="Sebastian Y."/>
            <person name="Durkin A.S."/>
            <person name="Torralba M."/>
            <person name="Methe B."/>
            <person name="Sutton G.G."/>
            <person name="Strausberg R.L."/>
            <person name="Nelson K.E."/>
        </authorList>
    </citation>
    <scope>NUCLEOTIDE SEQUENCE [LARGE SCALE GENOMIC DNA]</scope>
    <source>
        <strain evidence="2 3">RM3268</strain>
    </source>
</reference>